<keyword evidence="5" id="KW-0997">Cell inner membrane</keyword>
<evidence type="ECO:0000256" key="1">
    <source>
        <dbReference type="ARBA" id="ARBA00004429"/>
    </source>
</evidence>
<reference evidence="10 11" key="2">
    <citation type="journal article" date="2012" name="BMC Genomics">
        <title>The genome of Pelobacter carbinolicus reveals surprising metabolic capabilities and physiological features.</title>
        <authorList>
            <person name="Aklujkar M."/>
            <person name="Haveman S.A."/>
            <person name="Didonato R.Jr."/>
            <person name="Chertkov O."/>
            <person name="Han C.S."/>
            <person name="Land M.L."/>
            <person name="Brown P."/>
            <person name="Lovley D.R."/>
        </authorList>
    </citation>
    <scope>NUCLEOTIDE SEQUENCE [LARGE SCALE GENOMIC DNA]</scope>
    <source>
        <strain evidence="11">DSM 2380 / NBRC 103641 / GraBd1</strain>
    </source>
</reference>
<dbReference type="GO" id="GO:0009636">
    <property type="term" value="P:response to toxic substance"/>
    <property type="evidence" value="ECO:0007669"/>
    <property type="project" value="UniProtKB-ARBA"/>
</dbReference>
<dbReference type="Gene3D" id="3.30.2090.10">
    <property type="entry name" value="Multidrug efflux transporter AcrB TolC docking domain, DN and DC subdomains"/>
    <property type="match status" value="2"/>
</dbReference>
<accession>Q3A7U6</accession>
<keyword evidence="7 9" id="KW-1133">Transmembrane helix</keyword>
<dbReference type="HOGENOM" id="CLU_002755_0_1_7"/>
<dbReference type="RefSeq" id="WP_011339960.1">
    <property type="nucleotide sequence ID" value="NC_007498.2"/>
</dbReference>
<dbReference type="FunFam" id="3.30.2090.10:FF:000001">
    <property type="entry name" value="Efflux pump membrane transporter"/>
    <property type="match status" value="1"/>
</dbReference>
<dbReference type="Gene3D" id="3.30.70.1320">
    <property type="entry name" value="Multidrug efflux transporter AcrB pore domain like"/>
    <property type="match status" value="1"/>
</dbReference>
<dbReference type="FunFam" id="3.30.70.1430:FF:000001">
    <property type="entry name" value="Efflux pump membrane transporter"/>
    <property type="match status" value="1"/>
</dbReference>
<dbReference type="STRING" id="338963.Pcar_0288"/>
<dbReference type="NCBIfam" id="TIGR00915">
    <property type="entry name" value="2A0602"/>
    <property type="match status" value="1"/>
</dbReference>
<organism evidence="10 11">
    <name type="scientific">Syntrophotalea carbinolica (strain DSM 2380 / NBRC 103641 / GraBd1)</name>
    <name type="common">Pelobacter carbinolicus</name>
    <dbReference type="NCBI Taxonomy" id="338963"/>
    <lineage>
        <taxon>Bacteria</taxon>
        <taxon>Pseudomonadati</taxon>
        <taxon>Thermodesulfobacteriota</taxon>
        <taxon>Desulfuromonadia</taxon>
        <taxon>Desulfuromonadales</taxon>
        <taxon>Syntrophotaleaceae</taxon>
        <taxon>Syntrophotalea</taxon>
    </lineage>
</organism>
<feature type="transmembrane region" description="Helical" evidence="9">
    <location>
        <begin position="366"/>
        <end position="390"/>
    </location>
</feature>
<keyword evidence="8 9" id="KW-0472">Membrane</keyword>
<dbReference type="SUPFAM" id="SSF82866">
    <property type="entry name" value="Multidrug efflux transporter AcrB transmembrane domain"/>
    <property type="match status" value="2"/>
</dbReference>
<feature type="transmembrane region" description="Helical" evidence="9">
    <location>
        <begin position="340"/>
        <end position="359"/>
    </location>
</feature>
<dbReference type="PANTHER" id="PTHR32063:SF13">
    <property type="entry name" value="MULTIDRUG EFFLUX PUMP SUBUNIT ACRB-RELATED"/>
    <property type="match status" value="1"/>
</dbReference>
<dbReference type="EMBL" id="CP000142">
    <property type="protein sequence ID" value="ABA87548.1"/>
    <property type="molecule type" value="Genomic_DNA"/>
</dbReference>
<dbReference type="PRINTS" id="PR00702">
    <property type="entry name" value="ACRIFLAVINRP"/>
</dbReference>
<gene>
    <name evidence="10" type="primary">acrB</name>
    <name evidence="10" type="ordered locus">Pcar_0288</name>
</gene>
<keyword evidence="3" id="KW-0813">Transport</keyword>
<evidence type="ECO:0000256" key="9">
    <source>
        <dbReference type="SAM" id="Phobius"/>
    </source>
</evidence>
<dbReference type="PANTHER" id="PTHR32063">
    <property type="match status" value="1"/>
</dbReference>
<name>Q3A7U6_SYNC1</name>
<feature type="transmembrane region" description="Helical" evidence="9">
    <location>
        <begin position="899"/>
        <end position="919"/>
    </location>
</feature>
<dbReference type="OrthoDB" id="9807612at2"/>
<keyword evidence="11" id="KW-1185">Reference proteome</keyword>
<evidence type="ECO:0000256" key="7">
    <source>
        <dbReference type="ARBA" id="ARBA00022989"/>
    </source>
</evidence>
<dbReference type="Gene3D" id="3.30.70.1440">
    <property type="entry name" value="Multidrug efflux transporter AcrB pore domain"/>
    <property type="match status" value="1"/>
</dbReference>
<evidence type="ECO:0000256" key="8">
    <source>
        <dbReference type="ARBA" id="ARBA00023136"/>
    </source>
</evidence>
<feature type="transmembrane region" description="Helical" evidence="9">
    <location>
        <begin position="396"/>
        <end position="417"/>
    </location>
</feature>
<comment type="similarity">
    <text evidence="2">Belongs to the resistance-nodulation-cell division (RND) (TC 2.A.6) family.</text>
</comment>
<dbReference type="eggNOG" id="COG0841">
    <property type="taxonomic scope" value="Bacteria"/>
</dbReference>
<dbReference type="Gene3D" id="1.20.1640.10">
    <property type="entry name" value="Multidrug efflux transporter AcrB transmembrane domain"/>
    <property type="match status" value="2"/>
</dbReference>
<dbReference type="AlphaFoldDB" id="Q3A7U6"/>
<dbReference type="FunFam" id="1.20.1640.10:FF:000001">
    <property type="entry name" value="Efflux pump membrane transporter"/>
    <property type="match status" value="1"/>
</dbReference>
<dbReference type="SUPFAM" id="SSF82714">
    <property type="entry name" value="Multidrug efflux transporter AcrB TolC docking domain, DN and DC subdomains"/>
    <property type="match status" value="2"/>
</dbReference>
<reference evidence="11" key="1">
    <citation type="submission" date="2005-10" db="EMBL/GenBank/DDBJ databases">
        <title>Complete sequence of Pelobacter carbinolicus DSM 2380.</title>
        <authorList>
            <person name="Copeland A."/>
            <person name="Lucas S."/>
            <person name="Lapidus A."/>
            <person name="Barry K."/>
            <person name="Detter J.C."/>
            <person name="Glavina T."/>
            <person name="Hammon N."/>
            <person name="Israni S."/>
            <person name="Pitluck S."/>
            <person name="Chertkov O."/>
            <person name="Schmutz J."/>
            <person name="Larimer F."/>
            <person name="Land M."/>
            <person name="Kyrpides N."/>
            <person name="Ivanova N."/>
            <person name="Richardson P."/>
        </authorList>
    </citation>
    <scope>NUCLEOTIDE SEQUENCE [LARGE SCALE GENOMIC DNA]</scope>
    <source>
        <strain evidence="11">DSM 2380 / NBRC 103641 / GraBd1</strain>
    </source>
</reference>
<feature type="transmembrane region" description="Helical" evidence="9">
    <location>
        <begin position="874"/>
        <end position="892"/>
    </location>
</feature>
<dbReference type="InterPro" id="IPR004764">
    <property type="entry name" value="MdtF-like"/>
</dbReference>
<feature type="transmembrane region" description="Helical" evidence="9">
    <location>
        <begin position="925"/>
        <end position="948"/>
    </location>
</feature>
<sequence>MARFFINRPIFAWVVAILIMLAGSLAILTMPIAQYPPIAMPEIQVQARYPGASAQTLQDAVTQIIEQKMTGIDNLLYMTSSSDSTGQATITLTFSNATDPNMAQVQVQNKLSLATPLLPQVVQRQGISVTKSTNNYLLIMGLVSEDASMGRYEVADYMESNIKDALARLPGVGELEMFDTQHAMRVWLDPDKLNNYRLTPTDVASAIQSQNAEVSAGEFGGLPAHQGQQLNATITVRNYMQTPEEFGSIILRTNSDGSNVYLRDVAEVKVGAERYDSRSRYNGKPASAMGIKLATGANALDTADQVKAKMAELSKYFPSGLKVVYSYDTTPFTKISIKTVVHTLLEAIVLVFLVMFLFLQNFRATLIPTLAVPVVLLGTFGVLAATGFSINTLTMFAMVLAIGLLVDDAIVVVENVERIMSAEGLSPREATIKSMKEITGALWGIAIVLSAVFVPMFFFSGSAGIIYRQFSITIVTAMLLSVLVAMIFTPALCATLLKPVARGHDVSERSVFFRFFRGFNHWFDRGSGGYRTIVGRMIGKPNRYMLIYLSIVVVMGGLFWWMPTGFLPDEDQGIMFVQYQLPAGAVEERSLEVAKQIEDYFLKEEAVDSVMTVTGFSFAGRGQNMGFGFVKLKDWALRKKPELRAQAVANRATKAFSTIRDGIAFAFLPPPATELGNATGFDVRLVDRGGLGHDKLMAARDQLLGLSQGNPALTKVRPNGMDDTPMFKIDLDDNRAGASKVELGDVNDIINTAWGSLYVNDYIENGRVKKVYLQSAANFRMLPEDIGRWYVRNTAGDMVPFSAFATARWIYGSPRLERYNGLPAVEILGEPASGESSGTAMKEIEKMAAQLPAAIGCEWTGLSFQERAAGAQTMFLYATSLVVVFLCLAALYESWAIPASVMLVVPLGVVGALLAASARGFSNDVYFQIAILTTIGLSAKNAILIVEFAKERMHFGMGLLEATVEAAQLRLRPILMTSLAFFFGVLPMALSKGAGSGAQNSIGTGLVGGIISGTLLAIFFVPVFFVVVRKVFPIRERETIAATVSEEPAVETY</sequence>
<evidence type="ECO:0000313" key="11">
    <source>
        <dbReference type="Proteomes" id="UP000002534"/>
    </source>
</evidence>
<dbReference type="InterPro" id="IPR027463">
    <property type="entry name" value="AcrB_DN_DC_subdom"/>
</dbReference>
<dbReference type="NCBIfam" id="NF000282">
    <property type="entry name" value="RND_permease_1"/>
    <property type="match status" value="1"/>
</dbReference>
<dbReference type="FunFam" id="3.30.2090.10:FF:000002">
    <property type="entry name" value="Efflux pump membrane transporter"/>
    <property type="match status" value="1"/>
</dbReference>
<evidence type="ECO:0000256" key="2">
    <source>
        <dbReference type="ARBA" id="ARBA00010942"/>
    </source>
</evidence>
<dbReference type="Gene3D" id="3.30.70.1430">
    <property type="entry name" value="Multidrug efflux transporter AcrB pore domain"/>
    <property type="match status" value="2"/>
</dbReference>
<keyword evidence="4" id="KW-1003">Cell membrane</keyword>
<dbReference type="GO" id="GO:0005886">
    <property type="term" value="C:plasma membrane"/>
    <property type="evidence" value="ECO:0007669"/>
    <property type="project" value="UniProtKB-SubCell"/>
</dbReference>
<feature type="transmembrane region" description="Helical" evidence="9">
    <location>
        <begin position="969"/>
        <end position="990"/>
    </location>
</feature>
<evidence type="ECO:0000256" key="3">
    <source>
        <dbReference type="ARBA" id="ARBA00022448"/>
    </source>
</evidence>
<keyword evidence="6 9" id="KW-0812">Transmembrane</keyword>
<evidence type="ECO:0000256" key="4">
    <source>
        <dbReference type="ARBA" id="ARBA00022475"/>
    </source>
</evidence>
<dbReference type="KEGG" id="pca:Pcar_0288"/>
<feature type="transmembrane region" description="Helical" evidence="9">
    <location>
        <begin position="470"/>
        <end position="497"/>
    </location>
</feature>
<dbReference type="SUPFAM" id="SSF82693">
    <property type="entry name" value="Multidrug efflux transporter AcrB pore domain, PN1, PN2, PC1 and PC2 subdomains"/>
    <property type="match status" value="4"/>
</dbReference>
<dbReference type="Pfam" id="PF00873">
    <property type="entry name" value="ACR_tran"/>
    <property type="match status" value="1"/>
</dbReference>
<dbReference type="InterPro" id="IPR001036">
    <property type="entry name" value="Acrflvin-R"/>
</dbReference>
<protein>
    <submittedName>
        <fullName evidence="10">Efflux pump, RND family, inner membrane protein</fullName>
    </submittedName>
</protein>
<evidence type="ECO:0000256" key="6">
    <source>
        <dbReference type="ARBA" id="ARBA00022692"/>
    </source>
</evidence>
<feature type="transmembrane region" description="Helical" evidence="9">
    <location>
        <begin position="438"/>
        <end position="458"/>
    </location>
</feature>
<dbReference type="GO" id="GO:0042910">
    <property type="term" value="F:xenobiotic transmembrane transporter activity"/>
    <property type="evidence" value="ECO:0007669"/>
    <property type="project" value="TreeGrafter"/>
</dbReference>
<feature type="transmembrane region" description="Helical" evidence="9">
    <location>
        <begin position="1002"/>
        <end position="1028"/>
    </location>
</feature>
<proteinExistence type="inferred from homology"/>
<evidence type="ECO:0000313" key="10">
    <source>
        <dbReference type="EMBL" id="ABA87548.1"/>
    </source>
</evidence>
<feature type="transmembrane region" description="Helical" evidence="9">
    <location>
        <begin position="545"/>
        <end position="562"/>
    </location>
</feature>
<dbReference type="Proteomes" id="UP000002534">
    <property type="component" value="Chromosome"/>
</dbReference>
<evidence type="ECO:0000256" key="5">
    <source>
        <dbReference type="ARBA" id="ARBA00022519"/>
    </source>
</evidence>
<dbReference type="GO" id="GO:0015562">
    <property type="term" value="F:efflux transmembrane transporter activity"/>
    <property type="evidence" value="ECO:0007669"/>
    <property type="project" value="InterPro"/>
</dbReference>
<comment type="subcellular location">
    <subcellularLocation>
        <location evidence="1">Cell inner membrane</location>
        <topology evidence="1">Multi-pass membrane protein</topology>
    </subcellularLocation>
</comment>